<protein>
    <submittedName>
        <fullName evidence="3">CatB-related O-acetyltransferase</fullName>
    </submittedName>
</protein>
<dbReference type="InterPro" id="IPR018357">
    <property type="entry name" value="Hexapep_transf_CS"/>
</dbReference>
<comment type="caution">
    <text evidence="3">The sequence shown here is derived from an EMBL/GenBank/DDBJ whole genome shotgun (WGS) entry which is preliminary data.</text>
</comment>
<dbReference type="CDD" id="cd03349">
    <property type="entry name" value="LbH_XAT"/>
    <property type="match status" value="1"/>
</dbReference>
<dbReference type="Gene3D" id="2.160.10.10">
    <property type="entry name" value="Hexapeptide repeat proteins"/>
    <property type="match status" value="1"/>
</dbReference>
<dbReference type="SUPFAM" id="SSF51161">
    <property type="entry name" value="Trimeric LpxA-like enzymes"/>
    <property type="match status" value="1"/>
</dbReference>
<name>A0A9X3NLI0_9ACTN</name>
<dbReference type="InterPro" id="IPR011004">
    <property type="entry name" value="Trimer_LpxA-like_sf"/>
</dbReference>
<organism evidence="3 4">
    <name type="scientific">Streptomonospora mangrovi</name>
    <dbReference type="NCBI Taxonomy" id="2883123"/>
    <lineage>
        <taxon>Bacteria</taxon>
        <taxon>Bacillati</taxon>
        <taxon>Actinomycetota</taxon>
        <taxon>Actinomycetes</taxon>
        <taxon>Streptosporangiales</taxon>
        <taxon>Nocardiopsidaceae</taxon>
        <taxon>Streptomonospora</taxon>
    </lineage>
</organism>
<evidence type="ECO:0000256" key="1">
    <source>
        <dbReference type="ARBA" id="ARBA00022679"/>
    </source>
</evidence>
<evidence type="ECO:0000313" key="3">
    <source>
        <dbReference type="EMBL" id="MDA0565912.1"/>
    </source>
</evidence>
<dbReference type="InterPro" id="IPR050179">
    <property type="entry name" value="Trans_hexapeptide_repeat"/>
</dbReference>
<reference evidence="3" key="1">
    <citation type="submission" date="2021-10" db="EMBL/GenBank/DDBJ databases">
        <title>Streptomonospora sp. nov., isolated from mangrove soil.</title>
        <authorList>
            <person name="Chen X."/>
            <person name="Ge X."/>
            <person name="Liu W."/>
        </authorList>
    </citation>
    <scope>NUCLEOTIDE SEQUENCE</scope>
    <source>
        <strain evidence="3">S1-112</strain>
    </source>
</reference>
<evidence type="ECO:0000256" key="2">
    <source>
        <dbReference type="ARBA" id="ARBA00022737"/>
    </source>
</evidence>
<evidence type="ECO:0000313" key="4">
    <source>
        <dbReference type="Proteomes" id="UP001140076"/>
    </source>
</evidence>
<keyword evidence="2" id="KW-0677">Repeat</keyword>
<dbReference type="PROSITE" id="PS00101">
    <property type="entry name" value="HEXAPEP_TRANSFERASES"/>
    <property type="match status" value="1"/>
</dbReference>
<dbReference type="PANTHER" id="PTHR43300:SF11">
    <property type="entry name" value="ACETYLTRANSFERASE RV3034C-RELATED"/>
    <property type="match status" value="1"/>
</dbReference>
<dbReference type="AlphaFoldDB" id="A0A9X3NLI0"/>
<keyword evidence="1" id="KW-0808">Transferase</keyword>
<dbReference type="Pfam" id="PF00132">
    <property type="entry name" value="Hexapep"/>
    <property type="match status" value="1"/>
</dbReference>
<accession>A0A9X3NLI0</accession>
<dbReference type="Proteomes" id="UP001140076">
    <property type="component" value="Unassembled WGS sequence"/>
</dbReference>
<dbReference type="GO" id="GO:0016740">
    <property type="term" value="F:transferase activity"/>
    <property type="evidence" value="ECO:0007669"/>
    <property type="project" value="UniProtKB-KW"/>
</dbReference>
<sequence>MPAPDPARLHPTTRPDLDNVVFLRNQVTSEFVEIGEFTYYDDEGRREPFERANVLYNYGPQRLVIGRFCAIGPGVRFVMPGGTHPMAGPSTFPFTMFGGEWSDNTLEAFLALPTKGDTVVGNDVWIGREAAVLPGVTIGDGAVVGAYSVVTGDVAPYTTVGGNPAKPIRVRYEPQEVDLLRRVAWWDWPVELITRHAADIMTGTPERLAEIAAGAGVGHAAADER</sequence>
<dbReference type="PANTHER" id="PTHR43300">
    <property type="entry name" value="ACETYLTRANSFERASE"/>
    <property type="match status" value="1"/>
</dbReference>
<keyword evidence="4" id="KW-1185">Reference proteome</keyword>
<dbReference type="EMBL" id="JAJAQC010000027">
    <property type="protein sequence ID" value="MDA0565912.1"/>
    <property type="molecule type" value="Genomic_DNA"/>
</dbReference>
<dbReference type="InterPro" id="IPR001451">
    <property type="entry name" value="Hexapep"/>
</dbReference>
<dbReference type="RefSeq" id="WP_270073172.1">
    <property type="nucleotide sequence ID" value="NZ_JAJAQC010000027.1"/>
</dbReference>
<gene>
    <name evidence="3" type="ORF">LG943_16560</name>
</gene>
<proteinExistence type="predicted"/>